<name>A0A486VRE5_KLEPN</name>
<organism evidence="1">
    <name type="scientific">Klebsiella pneumoniae</name>
    <dbReference type="NCBI Taxonomy" id="573"/>
    <lineage>
        <taxon>Bacteria</taxon>
        <taxon>Pseudomonadati</taxon>
        <taxon>Pseudomonadota</taxon>
        <taxon>Gammaproteobacteria</taxon>
        <taxon>Enterobacterales</taxon>
        <taxon>Enterobacteriaceae</taxon>
        <taxon>Klebsiella/Raoultella group</taxon>
        <taxon>Klebsiella</taxon>
        <taxon>Klebsiella pneumoniae complex</taxon>
    </lineage>
</organism>
<accession>A0A486VRE5</accession>
<dbReference type="AlphaFoldDB" id="A0A486VRE5"/>
<sequence>MLKNAKEDGLTAWVRAKMALRSGDAITAAAWFAQAAASFLPNEAWGFQQSSDDIISEEFVTPVCRIHAEQAILALNRDDYLQAMWLMYQAKENYWPDVAHIAERVLTVNELIAFVDKYVPAPSPSDLNMPKNAGRESADARLRNLLARRLMRTGQ</sequence>
<proteinExistence type="predicted"/>
<dbReference type="EMBL" id="CAAHDH010000004">
    <property type="protein sequence ID" value="VGM53428.1"/>
    <property type="molecule type" value="Genomic_DNA"/>
</dbReference>
<protein>
    <submittedName>
        <fullName evidence="1">Uncharacterized protein</fullName>
    </submittedName>
</protein>
<evidence type="ECO:0000313" key="1">
    <source>
        <dbReference type="EMBL" id="VGM53428.1"/>
    </source>
</evidence>
<gene>
    <name evidence="1" type="ORF">SAMEA4873563_03655</name>
</gene>
<reference evidence="1" key="1">
    <citation type="submission" date="2019-03" db="EMBL/GenBank/DDBJ databases">
        <authorList>
            <consortium name="Pathogen Informatics"/>
        </authorList>
    </citation>
    <scope>NUCLEOTIDE SEQUENCE</scope>
    <source>
        <strain evidence="1">5012STDY7626362</strain>
    </source>
</reference>